<dbReference type="GO" id="GO:0005737">
    <property type="term" value="C:cytoplasm"/>
    <property type="evidence" value="ECO:0007669"/>
    <property type="project" value="TreeGrafter"/>
</dbReference>
<dbReference type="PROSITE" id="PS51897">
    <property type="entry name" value="ANNEXIN_2"/>
    <property type="match status" value="2"/>
</dbReference>
<dbReference type="Pfam" id="PF00191">
    <property type="entry name" value="Annexin"/>
    <property type="match status" value="2"/>
</dbReference>
<dbReference type="InterPro" id="IPR009116">
    <property type="entry name" value="ANX9"/>
</dbReference>
<dbReference type="GO" id="GO:0001786">
    <property type="term" value="F:phosphatidylserine binding"/>
    <property type="evidence" value="ECO:0007669"/>
    <property type="project" value="TreeGrafter"/>
</dbReference>
<evidence type="ECO:0000256" key="3">
    <source>
        <dbReference type="ARBA" id="ARBA00023216"/>
    </source>
</evidence>
<evidence type="ECO:0000256" key="4">
    <source>
        <dbReference type="SAM" id="MobiDB-lite"/>
    </source>
</evidence>
<dbReference type="Gene3D" id="1.10.220.10">
    <property type="entry name" value="Annexin"/>
    <property type="match status" value="2"/>
</dbReference>
<dbReference type="GO" id="GO:0005634">
    <property type="term" value="C:nucleus"/>
    <property type="evidence" value="ECO:0007669"/>
    <property type="project" value="TreeGrafter"/>
</dbReference>
<dbReference type="GO" id="GO:0012506">
    <property type="term" value="C:vesicle membrane"/>
    <property type="evidence" value="ECO:0007669"/>
    <property type="project" value="TreeGrafter"/>
</dbReference>
<keyword evidence="3" id="KW-0041">Annexin</keyword>
<keyword evidence="6" id="KW-1185">Reference proteome</keyword>
<dbReference type="PRINTS" id="PR00196">
    <property type="entry name" value="ANNEXIN"/>
</dbReference>
<dbReference type="InterPro" id="IPR018502">
    <property type="entry name" value="Annexin_repeat"/>
</dbReference>
<gene>
    <name evidence="5" type="ORF">J0S82_001368</name>
</gene>
<comment type="caution">
    <text evidence="5">The sequence shown here is derived from an EMBL/GenBank/DDBJ whole genome shotgun (WGS) entry which is preliminary data.</text>
</comment>
<comment type="similarity">
    <text evidence="1">Belongs to the annexin family.</text>
</comment>
<proteinExistence type="inferred from homology"/>
<dbReference type="Proteomes" id="UP000700334">
    <property type="component" value="Unassembled WGS sequence"/>
</dbReference>
<dbReference type="GO" id="GO:0005544">
    <property type="term" value="F:calcium-dependent phospholipid binding"/>
    <property type="evidence" value="ECO:0007669"/>
    <property type="project" value="InterPro"/>
</dbReference>
<dbReference type="GO" id="GO:0005886">
    <property type="term" value="C:plasma membrane"/>
    <property type="evidence" value="ECO:0007669"/>
    <property type="project" value="TreeGrafter"/>
</dbReference>
<dbReference type="EMBL" id="JAGFMF010011956">
    <property type="protein sequence ID" value="KAG8509230.1"/>
    <property type="molecule type" value="Genomic_DNA"/>
</dbReference>
<dbReference type="PRINTS" id="PR01812">
    <property type="entry name" value="ANNEXINXXXI"/>
</dbReference>
<dbReference type="OrthoDB" id="37886at2759"/>
<organism evidence="5 6">
    <name type="scientific">Galemys pyrenaicus</name>
    <name type="common">Iberian desman</name>
    <name type="synonym">Pyrenean desman</name>
    <dbReference type="NCBI Taxonomy" id="202257"/>
    <lineage>
        <taxon>Eukaryota</taxon>
        <taxon>Metazoa</taxon>
        <taxon>Chordata</taxon>
        <taxon>Craniata</taxon>
        <taxon>Vertebrata</taxon>
        <taxon>Euteleostomi</taxon>
        <taxon>Mammalia</taxon>
        <taxon>Eutheria</taxon>
        <taxon>Laurasiatheria</taxon>
        <taxon>Eulipotyphla</taxon>
        <taxon>Talpidae</taxon>
        <taxon>Galemys</taxon>
    </lineage>
</organism>
<dbReference type="GO" id="GO:0005509">
    <property type="term" value="F:calcium ion binding"/>
    <property type="evidence" value="ECO:0007669"/>
    <property type="project" value="InterPro"/>
</dbReference>
<dbReference type="SMART" id="SM00335">
    <property type="entry name" value="ANX"/>
    <property type="match status" value="2"/>
</dbReference>
<feature type="region of interest" description="Disordered" evidence="4">
    <location>
        <begin position="348"/>
        <end position="396"/>
    </location>
</feature>
<dbReference type="SUPFAM" id="SSF47874">
    <property type="entry name" value="Annexin"/>
    <property type="match status" value="1"/>
</dbReference>
<evidence type="ECO:0000256" key="2">
    <source>
        <dbReference type="ARBA" id="ARBA00022737"/>
    </source>
</evidence>
<dbReference type="AlphaFoldDB" id="A0A8J6A1Z8"/>
<accession>A0A8J6A1Z8</accession>
<dbReference type="InterPro" id="IPR037104">
    <property type="entry name" value="Annexin_sf"/>
</dbReference>
<dbReference type="InterPro" id="IPR001464">
    <property type="entry name" value="Annexin"/>
</dbReference>
<protein>
    <submittedName>
        <fullName evidence="5">Annexin A9</fullName>
    </submittedName>
</protein>
<reference evidence="5" key="1">
    <citation type="journal article" date="2021" name="Evol. Appl.">
        <title>The genome of the Pyrenean desman and the effects of bottlenecks and inbreeding on the genomic landscape of an endangered species.</title>
        <authorList>
            <person name="Escoda L."/>
            <person name="Castresana J."/>
        </authorList>
    </citation>
    <scope>NUCLEOTIDE SEQUENCE</scope>
    <source>
        <strain evidence="5">IBE-C5619</strain>
    </source>
</reference>
<name>A0A8J6A1Z8_GALPY</name>
<dbReference type="PANTHER" id="PTHR10502:SF122">
    <property type="entry name" value="ANNEXIN A9"/>
    <property type="match status" value="1"/>
</dbReference>
<evidence type="ECO:0000313" key="6">
    <source>
        <dbReference type="Proteomes" id="UP000700334"/>
    </source>
</evidence>
<keyword evidence="2" id="KW-0677">Repeat</keyword>
<dbReference type="PANTHER" id="PTHR10502">
    <property type="entry name" value="ANNEXIN"/>
    <property type="match status" value="1"/>
</dbReference>
<sequence length="408" mass="44763">MCPDSCTMSGSSREMGASLTQEILRHLGLASKTAAWGTLGTLRTVLSFSVDKDVQRLLRAIAGQSVDHGAILDVLTNQSREQRQLISRTFQERTQQDLLTTLRAALSGAPECVVVACCSLPQPAAQSDARELRQSLQDSRFPEDVALEILATRSAPQLQECLVAYQHDFQVGAEEDIKAETSGTLQDLLLALAKDRRESYSGIIDYNLAEQDVQVSWAEACPALPRLPAARPALALGGVPSGRRGWRTAQPGLTRLDPWTLRMLHGYRQRWGRELETGIRSRFHGAARGAARPSAPLYFADKLHAALQEPEPNYQVLTRILISRRETDLLSEHPRRLQEEIREVPVLLPPGLKTSEAAPSCPDDQWGRNRRRPAAPRAPSTGQTALVSPGRDSGAFKPISLVSVLSPP</sequence>
<evidence type="ECO:0000313" key="5">
    <source>
        <dbReference type="EMBL" id="KAG8509230.1"/>
    </source>
</evidence>
<evidence type="ECO:0000256" key="1">
    <source>
        <dbReference type="ARBA" id="ARBA00007831"/>
    </source>
</evidence>